<keyword evidence="3" id="KW-0808">Transferase</keyword>
<keyword evidence="2" id="KW-0723">Serine/threonine-protein kinase</keyword>
<keyword evidence="12" id="KW-1185">Reference proteome</keyword>
<dbReference type="CDD" id="cd14014">
    <property type="entry name" value="STKc_PknB_like"/>
    <property type="match status" value="1"/>
</dbReference>
<comment type="catalytic activity">
    <reaction evidence="7">
        <text>L-threonyl-[protein] + ATP = O-phospho-L-threonyl-[protein] + ADP + H(+)</text>
        <dbReference type="Rhea" id="RHEA:46608"/>
        <dbReference type="Rhea" id="RHEA-COMP:11060"/>
        <dbReference type="Rhea" id="RHEA-COMP:11605"/>
        <dbReference type="ChEBI" id="CHEBI:15378"/>
        <dbReference type="ChEBI" id="CHEBI:30013"/>
        <dbReference type="ChEBI" id="CHEBI:30616"/>
        <dbReference type="ChEBI" id="CHEBI:61977"/>
        <dbReference type="ChEBI" id="CHEBI:456216"/>
        <dbReference type="EC" id="2.7.11.1"/>
    </reaction>
</comment>
<feature type="binding site" evidence="9">
    <location>
        <position position="90"/>
    </location>
    <ligand>
        <name>ATP</name>
        <dbReference type="ChEBI" id="CHEBI:30616"/>
    </ligand>
</feature>
<dbReference type="EMBL" id="WVIC01000002">
    <property type="protein sequence ID" value="NCJ05134.1"/>
    <property type="molecule type" value="Genomic_DNA"/>
</dbReference>
<feature type="domain" description="Protein kinase" evidence="10">
    <location>
        <begin position="60"/>
        <end position="326"/>
    </location>
</feature>
<keyword evidence="4 9" id="KW-0547">Nucleotide-binding</keyword>
<dbReference type="Gene3D" id="3.30.200.20">
    <property type="entry name" value="Phosphorylase Kinase, domain 1"/>
    <property type="match status" value="1"/>
</dbReference>
<dbReference type="PANTHER" id="PTHR24363:SF0">
    <property type="entry name" value="SERINE_THREONINE KINASE LIKE DOMAIN CONTAINING 1"/>
    <property type="match status" value="1"/>
</dbReference>
<dbReference type="InterPro" id="IPR000719">
    <property type="entry name" value="Prot_kinase_dom"/>
</dbReference>
<dbReference type="InterPro" id="IPR017441">
    <property type="entry name" value="Protein_kinase_ATP_BS"/>
</dbReference>
<evidence type="ECO:0000313" key="12">
    <source>
        <dbReference type="Proteomes" id="UP000607397"/>
    </source>
</evidence>
<evidence type="ECO:0000256" key="6">
    <source>
        <dbReference type="ARBA" id="ARBA00022840"/>
    </source>
</evidence>
<comment type="catalytic activity">
    <reaction evidence="8">
        <text>L-seryl-[protein] + ATP = O-phospho-L-seryl-[protein] + ADP + H(+)</text>
        <dbReference type="Rhea" id="RHEA:17989"/>
        <dbReference type="Rhea" id="RHEA-COMP:9863"/>
        <dbReference type="Rhea" id="RHEA-COMP:11604"/>
        <dbReference type="ChEBI" id="CHEBI:15378"/>
        <dbReference type="ChEBI" id="CHEBI:29999"/>
        <dbReference type="ChEBI" id="CHEBI:30616"/>
        <dbReference type="ChEBI" id="CHEBI:83421"/>
        <dbReference type="ChEBI" id="CHEBI:456216"/>
        <dbReference type="EC" id="2.7.11.1"/>
    </reaction>
</comment>
<reference evidence="11" key="1">
    <citation type="submission" date="2019-12" db="EMBL/GenBank/DDBJ databases">
        <title>High-Quality draft genome sequences of three cyanobacteria isolated from the limestone walls of the Old Cathedral of Coimbra.</title>
        <authorList>
            <person name="Tiago I."/>
            <person name="Soares F."/>
            <person name="Portugal A."/>
        </authorList>
    </citation>
    <scope>NUCLEOTIDE SEQUENCE [LARGE SCALE GENOMIC DNA]</scope>
    <source>
        <strain evidence="11">C</strain>
    </source>
</reference>
<evidence type="ECO:0000256" key="8">
    <source>
        <dbReference type="ARBA" id="ARBA00048679"/>
    </source>
</evidence>
<proteinExistence type="predicted"/>
<dbReference type="Pfam" id="PF00069">
    <property type="entry name" value="Pkinase"/>
    <property type="match status" value="1"/>
</dbReference>
<keyword evidence="5 11" id="KW-0418">Kinase</keyword>
<dbReference type="GO" id="GO:0004674">
    <property type="term" value="F:protein serine/threonine kinase activity"/>
    <property type="evidence" value="ECO:0007669"/>
    <property type="project" value="UniProtKB-KW"/>
</dbReference>
<evidence type="ECO:0000256" key="4">
    <source>
        <dbReference type="ARBA" id="ARBA00022741"/>
    </source>
</evidence>
<organism evidence="11 12">
    <name type="scientific">Petrachloros mirabilis ULC683</name>
    <dbReference type="NCBI Taxonomy" id="2781853"/>
    <lineage>
        <taxon>Bacteria</taxon>
        <taxon>Bacillati</taxon>
        <taxon>Cyanobacteriota</taxon>
        <taxon>Cyanophyceae</taxon>
        <taxon>Synechococcales</taxon>
        <taxon>Petrachlorosaceae</taxon>
        <taxon>Petrachloros</taxon>
        <taxon>Petrachloros mirabilis</taxon>
    </lineage>
</organism>
<accession>A0A8K2ACA9</accession>
<comment type="caution">
    <text evidence="11">The sequence shown here is derived from an EMBL/GenBank/DDBJ whole genome shotgun (WGS) entry which is preliminary data.</text>
</comment>
<dbReference type="Gene3D" id="1.10.510.10">
    <property type="entry name" value="Transferase(Phosphotransferase) domain 1"/>
    <property type="match status" value="1"/>
</dbReference>
<dbReference type="EC" id="2.7.11.1" evidence="1"/>
<dbReference type="GO" id="GO:0005524">
    <property type="term" value="F:ATP binding"/>
    <property type="evidence" value="ECO:0007669"/>
    <property type="project" value="UniProtKB-UniRule"/>
</dbReference>
<dbReference type="AlphaFoldDB" id="A0A8K2ACA9"/>
<evidence type="ECO:0000313" key="11">
    <source>
        <dbReference type="EMBL" id="NCJ05134.1"/>
    </source>
</evidence>
<dbReference type="InterPro" id="IPR011009">
    <property type="entry name" value="Kinase-like_dom_sf"/>
</dbReference>
<protein>
    <recommendedName>
        <fullName evidence="1">non-specific serine/threonine protein kinase</fullName>
        <ecNumber evidence="1">2.7.11.1</ecNumber>
    </recommendedName>
</protein>
<gene>
    <name evidence="11" type="ORF">GS597_01090</name>
</gene>
<evidence type="ECO:0000256" key="1">
    <source>
        <dbReference type="ARBA" id="ARBA00012513"/>
    </source>
</evidence>
<name>A0A8K2ACA9_9CYAN</name>
<dbReference type="SUPFAM" id="SSF56112">
    <property type="entry name" value="Protein kinase-like (PK-like)"/>
    <property type="match status" value="1"/>
</dbReference>
<evidence type="ECO:0000259" key="10">
    <source>
        <dbReference type="PROSITE" id="PS50011"/>
    </source>
</evidence>
<dbReference type="PROSITE" id="PS00107">
    <property type="entry name" value="PROTEIN_KINASE_ATP"/>
    <property type="match status" value="1"/>
</dbReference>
<evidence type="ECO:0000256" key="2">
    <source>
        <dbReference type="ARBA" id="ARBA00022527"/>
    </source>
</evidence>
<evidence type="ECO:0000256" key="5">
    <source>
        <dbReference type="ARBA" id="ARBA00022777"/>
    </source>
</evidence>
<dbReference type="RefSeq" id="WP_161823619.1">
    <property type="nucleotide sequence ID" value="NZ_WVIC01000002.1"/>
</dbReference>
<evidence type="ECO:0000256" key="9">
    <source>
        <dbReference type="PROSITE-ProRule" id="PRU10141"/>
    </source>
</evidence>
<evidence type="ECO:0000256" key="3">
    <source>
        <dbReference type="ARBA" id="ARBA00022679"/>
    </source>
</evidence>
<dbReference type="Proteomes" id="UP000607397">
    <property type="component" value="Unassembled WGS sequence"/>
</dbReference>
<sequence length="582" mass="65046">MEHLTCSQGHQNPLQSRFCQYCGEQLGEPQAVEQGTTVPPTDLQPISTALSTGTRLRDRYVIQTQIGQGGFGRAYRAEDTGRFNEPVVLKELLPSVQGTYALKKAEELFQREALTLHRLQHPQIPRFWEIFQAQRRLFLVQDFIPGSTYQQLLMQRQQQGQTFSETEVLQLLRDLLPVLSYLHHQGIIHRDISPDNIIRRDSDQLPVLIDLGGVKQIALEIEHQVAERDGSGAGGTRLGKIGYSPDEQMRLGVVAPHSDLYALAVTSLVLLTGKSPQDLQDPYSLEWRWQQCATVSPALATVLDRMLAARPVHRYGQASEVLMALTPPGDRKIPETIYQPQDSRTPEAVEVEHPTFEDPLPSRSSSNTTLWVIASLITLSLLGLGAAFYGRQLIGSNEPVNPSTALTEEMAQTQETQAILEGNPSDIQMDDLVAFRHESGAFEWVVPSNWSVSDRSESDFVSVQWSDPTGLAFLTAFVVTDLEEPDLDTWIEVTLTALENTVGQETDFQFEGERTAFDDGQVRLIWTYTESDTGSSLMILGNTFMQVQGSQAGVIQFQLPRDEFERLQPMLDQIVNGFILSP</sequence>
<keyword evidence="6 9" id="KW-0067">ATP-binding</keyword>
<dbReference type="PANTHER" id="PTHR24363">
    <property type="entry name" value="SERINE/THREONINE PROTEIN KINASE"/>
    <property type="match status" value="1"/>
</dbReference>
<dbReference type="PROSITE" id="PS50011">
    <property type="entry name" value="PROTEIN_KINASE_DOM"/>
    <property type="match status" value="1"/>
</dbReference>
<evidence type="ECO:0000256" key="7">
    <source>
        <dbReference type="ARBA" id="ARBA00047899"/>
    </source>
</evidence>